<dbReference type="InterPro" id="IPR029033">
    <property type="entry name" value="His_PPase_superfam"/>
</dbReference>
<dbReference type="CDD" id="cd07067">
    <property type="entry name" value="HP_PGM_like"/>
    <property type="match status" value="1"/>
</dbReference>
<evidence type="ECO:0000313" key="3">
    <source>
        <dbReference type="Proteomes" id="UP000631300"/>
    </source>
</evidence>
<dbReference type="InterPro" id="IPR013078">
    <property type="entry name" value="His_Pase_superF_clade-1"/>
</dbReference>
<dbReference type="GO" id="GO:0005737">
    <property type="term" value="C:cytoplasm"/>
    <property type="evidence" value="ECO:0007669"/>
    <property type="project" value="InterPro"/>
</dbReference>
<dbReference type="Proteomes" id="UP000631300">
    <property type="component" value="Unassembled WGS sequence"/>
</dbReference>
<dbReference type="GO" id="GO:0101006">
    <property type="term" value="F:protein histidine phosphatase activity"/>
    <property type="evidence" value="ECO:0007669"/>
    <property type="project" value="InterPro"/>
</dbReference>
<accession>A0A918JCF7</accession>
<evidence type="ECO:0000256" key="1">
    <source>
        <dbReference type="SAM" id="MobiDB-lite"/>
    </source>
</evidence>
<comment type="caution">
    <text evidence="2">The sequence shown here is derived from an EMBL/GenBank/DDBJ whole genome shotgun (WGS) entry which is preliminary data.</text>
</comment>
<keyword evidence="3" id="KW-1185">Reference proteome</keyword>
<proteinExistence type="predicted"/>
<gene>
    <name evidence="2" type="primary">sixA</name>
    <name evidence="2" type="ORF">GCM10007391_03210</name>
</gene>
<dbReference type="SMART" id="SM00855">
    <property type="entry name" value="PGAM"/>
    <property type="match status" value="1"/>
</dbReference>
<dbReference type="NCBIfam" id="TIGR00249">
    <property type="entry name" value="sixA"/>
    <property type="match status" value="1"/>
</dbReference>
<evidence type="ECO:0000313" key="2">
    <source>
        <dbReference type="EMBL" id="GGW74576.1"/>
    </source>
</evidence>
<dbReference type="Pfam" id="PF00300">
    <property type="entry name" value="His_Phos_1"/>
    <property type="match status" value="1"/>
</dbReference>
<dbReference type="Gene3D" id="3.40.50.1240">
    <property type="entry name" value="Phosphoglycerate mutase-like"/>
    <property type="match status" value="1"/>
</dbReference>
<protein>
    <submittedName>
        <fullName evidence="2">Phosphohistidine phosphatase SixA</fullName>
    </submittedName>
</protein>
<dbReference type="InterPro" id="IPR004449">
    <property type="entry name" value="SixA"/>
</dbReference>
<organism evidence="2 3">
    <name type="scientific">Alteromonas halophila</name>
    <dbReference type="NCBI Taxonomy" id="516698"/>
    <lineage>
        <taxon>Bacteria</taxon>
        <taxon>Pseudomonadati</taxon>
        <taxon>Pseudomonadota</taxon>
        <taxon>Gammaproteobacteria</taxon>
        <taxon>Alteromonadales</taxon>
        <taxon>Alteromonadaceae</taxon>
        <taxon>Alteromonas/Salinimonas group</taxon>
        <taxon>Alteromonas</taxon>
    </lineage>
</organism>
<reference evidence="2" key="2">
    <citation type="submission" date="2020-09" db="EMBL/GenBank/DDBJ databases">
        <authorList>
            <person name="Sun Q."/>
            <person name="Kim S."/>
        </authorList>
    </citation>
    <scope>NUCLEOTIDE SEQUENCE</scope>
    <source>
        <strain evidence="2">KCTC 22164</strain>
    </source>
</reference>
<sequence>MLFIMRHGEAEPPRFDDKSRQLTDNGRKQVTLAAQWLIDTYCDNRTIDLALVSPYRRTRQSFDMLSLDIAFNAMEISEDITPDGDPELVSDYLAARISSAQAKGKPIQRLMLVSHMPLVSYLVDTLSDAYTTSLFATASVAVIRYSVADGKGSLQAHYQGR</sequence>
<name>A0A918JCF7_9ALTE</name>
<dbReference type="SUPFAM" id="SSF53254">
    <property type="entry name" value="Phosphoglycerate mutase-like"/>
    <property type="match status" value="1"/>
</dbReference>
<feature type="region of interest" description="Disordered" evidence="1">
    <location>
        <begin position="1"/>
        <end position="21"/>
    </location>
</feature>
<dbReference type="EMBL" id="BMXP01000001">
    <property type="protein sequence ID" value="GGW74576.1"/>
    <property type="molecule type" value="Genomic_DNA"/>
</dbReference>
<dbReference type="AlphaFoldDB" id="A0A918JCF7"/>
<reference evidence="2" key="1">
    <citation type="journal article" date="2014" name="Int. J. Syst. Evol. Microbiol.">
        <title>Complete genome sequence of Corynebacterium casei LMG S-19264T (=DSM 44701T), isolated from a smear-ripened cheese.</title>
        <authorList>
            <consortium name="US DOE Joint Genome Institute (JGI-PGF)"/>
            <person name="Walter F."/>
            <person name="Albersmeier A."/>
            <person name="Kalinowski J."/>
            <person name="Ruckert C."/>
        </authorList>
    </citation>
    <scope>NUCLEOTIDE SEQUENCE</scope>
    <source>
        <strain evidence="2">KCTC 22164</strain>
    </source>
</reference>